<protein>
    <recommendedName>
        <fullName evidence="4">Type II secretion system protein J</fullName>
    </recommendedName>
</protein>
<keyword evidence="1" id="KW-0812">Transmembrane</keyword>
<evidence type="ECO:0008006" key="4">
    <source>
        <dbReference type="Google" id="ProtNLM"/>
    </source>
</evidence>
<proteinExistence type="predicted"/>
<accession>A0A1G2CTX8</accession>
<dbReference type="EMBL" id="MHLH01000010">
    <property type="protein sequence ID" value="OGZ04190.1"/>
    <property type="molecule type" value="Genomic_DNA"/>
</dbReference>
<evidence type="ECO:0000256" key="1">
    <source>
        <dbReference type="SAM" id="Phobius"/>
    </source>
</evidence>
<keyword evidence="1" id="KW-1133">Transmembrane helix</keyword>
<dbReference type="AlphaFoldDB" id="A0A1G2CTX8"/>
<feature type="transmembrane region" description="Helical" evidence="1">
    <location>
        <begin position="20"/>
        <end position="40"/>
    </location>
</feature>
<dbReference type="STRING" id="1798657.A2648_01225"/>
<keyword evidence="1" id="KW-0472">Membrane</keyword>
<gene>
    <name evidence="2" type="ORF">A2648_01225</name>
</gene>
<evidence type="ECO:0000313" key="3">
    <source>
        <dbReference type="Proteomes" id="UP000178841"/>
    </source>
</evidence>
<organism evidence="2 3">
    <name type="scientific">Candidatus Lloydbacteria bacterium RIFCSPHIGHO2_01_FULL_41_20</name>
    <dbReference type="NCBI Taxonomy" id="1798657"/>
    <lineage>
        <taxon>Bacteria</taxon>
        <taxon>Candidatus Lloydiibacteriota</taxon>
    </lineage>
</organism>
<evidence type="ECO:0000313" key="2">
    <source>
        <dbReference type="EMBL" id="OGZ04190.1"/>
    </source>
</evidence>
<dbReference type="NCBIfam" id="TIGR02532">
    <property type="entry name" value="IV_pilin_GFxxxE"/>
    <property type="match status" value="1"/>
</dbReference>
<dbReference type="InterPro" id="IPR012902">
    <property type="entry name" value="N_methyl_site"/>
</dbReference>
<sequence length="202" mass="22832">MSKFKIKNLKFKITQGGFTLIETMVAISILIFSILGPLTIVSRGVFFSNYAKDQITSFYLSQEAIEYLRNRRDANIITSGTWNEYKTSIINSCMVDTNPNGCRIDVTVPDSNSSDPSRRDIVSCGSLCPDLNRDIVNGFYGYTVGGNWVPTQFKRLVRVYKVLSNQELPADANELRIEVQVQWTNGVTTKSFTINEGLFNWQ</sequence>
<comment type="caution">
    <text evidence="2">The sequence shown here is derived from an EMBL/GenBank/DDBJ whole genome shotgun (WGS) entry which is preliminary data.</text>
</comment>
<reference evidence="2 3" key="1">
    <citation type="journal article" date="2016" name="Nat. Commun.">
        <title>Thousands of microbial genomes shed light on interconnected biogeochemical processes in an aquifer system.</title>
        <authorList>
            <person name="Anantharaman K."/>
            <person name="Brown C.T."/>
            <person name="Hug L.A."/>
            <person name="Sharon I."/>
            <person name="Castelle C.J."/>
            <person name="Probst A.J."/>
            <person name="Thomas B.C."/>
            <person name="Singh A."/>
            <person name="Wilkins M.J."/>
            <person name="Karaoz U."/>
            <person name="Brodie E.L."/>
            <person name="Williams K.H."/>
            <person name="Hubbard S.S."/>
            <person name="Banfield J.F."/>
        </authorList>
    </citation>
    <scope>NUCLEOTIDE SEQUENCE [LARGE SCALE GENOMIC DNA]</scope>
</reference>
<dbReference type="Pfam" id="PF07963">
    <property type="entry name" value="N_methyl"/>
    <property type="match status" value="1"/>
</dbReference>
<name>A0A1G2CTX8_9BACT</name>
<dbReference type="Proteomes" id="UP000178841">
    <property type="component" value="Unassembled WGS sequence"/>
</dbReference>